<accession>A0A3B5R8K4</accession>
<reference evidence="4" key="1">
    <citation type="submission" date="2012-01" db="EMBL/GenBank/DDBJ databases">
        <authorList>
            <person name="Walter R."/>
            <person name="Schartl M."/>
            <person name="Warren W."/>
        </authorList>
    </citation>
    <scope>NUCLEOTIDE SEQUENCE [LARGE SCALE GENOMIC DNA]</scope>
    <source>
        <strain evidence="4">JP 163 A</strain>
    </source>
</reference>
<protein>
    <recommendedName>
        <fullName evidence="2">DUF4939 domain-containing protein</fullName>
    </recommendedName>
</protein>
<dbReference type="InParanoid" id="A0A3B5R8K4"/>
<evidence type="ECO:0000313" key="4">
    <source>
        <dbReference type="Proteomes" id="UP000002852"/>
    </source>
</evidence>
<reference evidence="3" key="4">
    <citation type="submission" date="2025-09" db="UniProtKB">
        <authorList>
            <consortium name="Ensembl"/>
        </authorList>
    </citation>
    <scope>IDENTIFICATION</scope>
    <source>
        <strain evidence="3">JP 163 A</strain>
    </source>
</reference>
<proteinExistence type="predicted"/>
<evidence type="ECO:0000313" key="3">
    <source>
        <dbReference type="Ensembl" id="ENSXMAP00000038391.1"/>
    </source>
</evidence>
<dbReference type="Pfam" id="PF16297">
    <property type="entry name" value="DUF4939"/>
    <property type="match status" value="1"/>
</dbReference>
<feature type="region of interest" description="Disordered" evidence="1">
    <location>
        <begin position="59"/>
        <end position="86"/>
    </location>
</feature>
<dbReference type="Proteomes" id="UP000002852">
    <property type="component" value="Unassembled WGS sequence"/>
</dbReference>
<feature type="domain" description="DUF4939" evidence="2">
    <location>
        <begin position="83"/>
        <end position="166"/>
    </location>
</feature>
<dbReference type="OMA" id="TWVINEP"/>
<keyword evidence="4" id="KW-1185">Reference proteome</keyword>
<evidence type="ECO:0000256" key="1">
    <source>
        <dbReference type="SAM" id="MobiDB-lite"/>
    </source>
</evidence>
<sequence>MTEHSGQQTSPADAIRRTLTEQHTLLQSHETALRELGTRQAETNRQLIEIANFLKCSVPPTPSPDPAPVPDRPGQPTFSQIHPPTPERFTGDLSKCQGFLLQCSIIFNHSPQSFAHDSAKIAYVLSLLSGQALAWAQARFPSPASFNCSFDAFLKEFRQIFSHNSDKSFNSRELMKIKQEHLENSHPQSQQYC</sequence>
<evidence type="ECO:0000259" key="2">
    <source>
        <dbReference type="Pfam" id="PF16297"/>
    </source>
</evidence>
<dbReference type="AlphaFoldDB" id="A0A3B5R8K4"/>
<dbReference type="InterPro" id="IPR032549">
    <property type="entry name" value="DUF4939"/>
</dbReference>
<organism evidence="3 4">
    <name type="scientific">Xiphophorus maculatus</name>
    <name type="common">Southern platyfish</name>
    <name type="synonym">Platypoecilus maculatus</name>
    <dbReference type="NCBI Taxonomy" id="8083"/>
    <lineage>
        <taxon>Eukaryota</taxon>
        <taxon>Metazoa</taxon>
        <taxon>Chordata</taxon>
        <taxon>Craniata</taxon>
        <taxon>Vertebrata</taxon>
        <taxon>Euteleostomi</taxon>
        <taxon>Actinopterygii</taxon>
        <taxon>Neopterygii</taxon>
        <taxon>Teleostei</taxon>
        <taxon>Neoteleostei</taxon>
        <taxon>Acanthomorphata</taxon>
        <taxon>Ovalentaria</taxon>
        <taxon>Atherinomorphae</taxon>
        <taxon>Cyprinodontiformes</taxon>
        <taxon>Poeciliidae</taxon>
        <taxon>Poeciliinae</taxon>
        <taxon>Xiphophorus</taxon>
    </lineage>
</organism>
<feature type="compositionally biased region" description="Pro residues" evidence="1">
    <location>
        <begin position="59"/>
        <end position="73"/>
    </location>
</feature>
<dbReference type="GeneTree" id="ENSGT00940000173342"/>
<dbReference type="Ensembl" id="ENSXMAT00000034500.1">
    <property type="protein sequence ID" value="ENSXMAP00000038391.1"/>
    <property type="gene ID" value="ENSXMAG00000021503.1"/>
</dbReference>
<reference evidence="4" key="2">
    <citation type="journal article" date="2013" name="Nat. Genet.">
        <title>The genome of the platyfish, Xiphophorus maculatus, provides insights into evolutionary adaptation and several complex traits.</title>
        <authorList>
            <person name="Schartl M."/>
            <person name="Walter R.B."/>
            <person name="Shen Y."/>
            <person name="Garcia T."/>
            <person name="Catchen J."/>
            <person name="Amores A."/>
            <person name="Braasch I."/>
            <person name="Chalopin D."/>
            <person name="Volff J.N."/>
            <person name="Lesch K.P."/>
            <person name="Bisazza A."/>
            <person name="Minx P."/>
            <person name="Hillier L."/>
            <person name="Wilson R.K."/>
            <person name="Fuerstenberg S."/>
            <person name="Boore J."/>
            <person name="Searle S."/>
            <person name="Postlethwait J.H."/>
            <person name="Warren W.C."/>
        </authorList>
    </citation>
    <scope>NUCLEOTIDE SEQUENCE [LARGE SCALE GENOMIC DNA]</scope>
    <source>
        <strain evidence="4">JP 163 A</strain>
    </source>
</reference>
<reference evidence="3" key="3">
    <citation type="submission" date="2025-08" db="UniProtKB">
        <authorList>
            <consortium name="Ensembl"/>
        </authorList>
    </citation>
    <scope>IDENTIFICATION</scope>
    <source>
        <strain evidence="3">JP 163 A</strain>
    </source>
</reference>
<name>A0A3B5R8K4_XIPMA</name>